<dbReference type="InterPro" id="IPR002575">
    <property type="entry name" value="Aminoglycoside_PTrfase"/>
</dbReference>
<protein>
    <recommendedName>
        <fullName evidence="1">Aminoglycoside phosphotransferase domain-containing protein</fullName>
    </recommendedName>
</protein>
<proteinExistence type="predicted"/>
<evidence type="ECO:0000313" key="2">
    <source>
        <dbReference type="EMBL" id="PZD55331.1"/>
    </source>
</evidence>
<sequence>MDRNDVIKNYLDKKLIGNFKILKHESLNSHYTGFSKYYRTDVFIKIFPATQKKKFITEKAILFGNKQRYIDSFESLGTYFLVLQDYYLQDIDQKQLDSPRMIINIANIIKRFHFQNVERFIDFKKSESSDISQKIEKRILEIDNSPYLDEVVRIWKELKKLEYDANQEYNNGKYRVMTHGDFSIRNIKLLDNNPYLIDFERVKLDFYFLDFIKFFYIDLNNDDNRVNLFLSKYYKETGFEHISDILKYFLIFYTSIGIIKYNLFIKDTNFLGSAFRMLNDVNSFIEKQGVQ</sequence>
<comment type="caution">
    <text evidence="2">The sequence shown here is derived from an EMBL/GenBank/DDBJ whole genome shotgun (WGS) entry which is preliminary data.</text>
</comment>
<name>A0AA45CQN9_STRSL</name>
<organism evidence="2 3">
    <name type="scientific">Streptococcus salivarius</name>
    <dbReference type="NCBI Taxonomy" id="1304"/>
    <lineage>
        <taxon>Bacteria</taxon>
        <taxon>Bacillati</taxon>
        <taxon>Bacillota</taxon>
        <taxon>Bacilli</taxon>
        <taxon>Lactobacillales</taxon>
        <taxon>Streptococcaceae</taxon>
        <taxon>Streptococcus</taxon>
    </lineage>
</organism>
<feature type="domain" description="Aminoglycoside phosphotransferase" evidence="1">
    <location>
        <begin position="96"/>
        <end position="221"/>
    </location>
</feature>
<dbReference type="SUPFAM" id="SSF56112">
    <property type="entry name" value="Protein kinase-like (PK-like)"/>
    <property type="match status" value="1"/>
</dbReference>
<dbReference type="Proteomes" id="UP000248776">
    <property type="component" value="Unassembled WGS sequence"/>
</dbReference>
<gene>
    <name evidence="2" type="ORF">CKU37_11285</name>
</gene>
<dbReference type="RefSeq" id="WP_110981551.1">
    <property type="nucleotide sequence ID" value="NZ_CAJHJQ010000020.1"/>
</dbReference>
<dbReference type="Gene3D" id="3.90.1200.10">
    <property type="match status" value="1"/>
</dbReference>
<reference evidence="2 3" key="1">
    <citation type="submission" date="2017-08" db="EMBL/GenBank/DDBJ databases">
        <title>Streptococcus salivarius strain HS0302 Genome.</title>
        <authorList>
            <person name="Smith J."/>
            <person name="Deng P."/>
            <person name="Geng M."/>
        </authorList>
    </citation>
    <scope>NUCLEOTIDE SEQUENCE [LARGE SCALE GENOMIC DNA]</scope>
    <source>
        <strain evidence="2 3">HS0302</strain>
    </source>
</reference>
<dbReference type="AlphaFoldDB" id="A0AA45CQN9"/>
<accession>A0AA45CQN9</accession>
<evidence type="ECO:0000313" key="3">
    <source>
        <dbReference type="Proteomes" id="UP000248776"/>
    </source>
</evidence>
<dbReference type="Pfam" id="PF01636">
    <property type="entry name" value="APH"/>
    <property type="match status" value="1"/>
</dbReference>
<evidence type="ECO:0000259" key="1">
    <source>
        <dbReference type="Pfam" id="PF01636"/>
    </source>
</evidence>
<dbReference type="InterPro" id="IPR011009">
    <property type="entry name" value="Kinase-like_dom_sf"/>
</dbReference>
<dbReference type="EMBL" id="NSIW01000023">
    <property type="protein sequence ID" value="PZD55331.1"/>
    <property type="molecule type" value="Genomic_DNA"/>
</dbReference>